<dbReference type="InterPro" id="IPR040454">
    <property type="entry name" value="TF_IIIC_Tfc1/Sfc1"/>
</dbReference>
<evidence type="ECO:0000259" key="1">
    <source>
        <dbReference type="Pfam" id="PF09734"/>
    </source>
</evidence>
<sequence length="266" mass="31474">MSIFREPKKHCFDFQTLPMLKISRDSDAYSPILKCIDVSQFDFNENLFDEKHYDAPKFVPHIPINDSFNYNFEDGSKFRTEPRERRYIKVQKLTLKYDSDVDIPTEPIFINISKQEILDKNYCCPIIQKLFSEHPILRYTNVMMNDDVIKGNYSTETIRHAVSMYGYYVSVGPWAKTFVKYGYDPRKNKKNVLYQTLTNIKVNRESEDTFHHDSTIPNVREYVTTRLIDIKNEKVVKIIKENTLNKICSTGWLKQEVLNKIVELIK</sequence>
<dbReference type="EMBL" id="LWCA01000546">
    <property type="protein sequence ID" value="OAF67920.1"/>
    <property type="molecule type" value="Genomic_DNA"/>
</dbReference>
<dbReference type="PANTHER" id="PTHR13230">
    <property type="entry name" value="GENERAL TRANSCRIPTION FACTOR IIIC, POLYPEPTIDE 5"/>
    <property type="match status" value="1"/>
</dbReference>
<dbReference type="GO" id="GO:0000127">
    <property type="term" value="C:transcription factor TFIIIC complex"/>
    <property type="evidence" value="ECO:0007669"/>
    <property type="project" value="InterPro"/>
</dbReference>
<feature type="domain" description="Transcription factor IIIC subunit 5 HTH" evidence="1">
    <location>
        <begin position="82"/>
        <end position="197"/>
    </location>
</feature>
<accession>A0A177B1D3</accession>
<dbReference type="PANTHER" id="PTHR13230:SF5">
    <property type="entry name" value="GENERAL TRANSCRIPTION FACTOR 3C POLYPEPTIDE 5"/>
    <property type="match status" value="1"/>
</dbReference>
<gene>
    <name evidence="2" type="ORF">A3Q56_04341</name>
</gene>
<dbReference type="OrthoDB" id="5598268at2759"/>
<reference evidence="2 3" key="1">
    <citation type="submission" date="2016-04" db="EMBL/GenBank/DDBJ databases">
        <title>The genome of Intoshia linei affirms orthonectids as highly simplified spiralians.</title>
        <authorList>
            <person name="Mikhailov K.V."/>
            <person name="Slusarev G.S."/>
            <person name="Nikitin M.A."/>
            <person name="Logacheva M.D."/>
            <person name="Penin A."/>
            <person name="Aleoshin V."/>
            <person name="Panchin Y.V."/>
        </authorList>
    </citation>
    <scope>NUCLEOTIDE SEQUENCE [LARGE SCALE GENOMIC DNA]</scope>
    <source>
        <strain evidence="2">Intl2013</strain>
        <tissue evidence="2">Whole animal</tissue>
    </source>
</reference>
<dbReference type="Pfam" id="PF09734">
    <property type="entry name" value="Tau95"/>
    <property type="match status" value="1"/>
</dbReference>
<dbReference type="AlphaFoldDB" id="A0A177B1D3"/>
<dbReference type="GO" id="GO:0006384">
    <property type="term" value="P:transcription initiation at RNA polymerase III promoter"/>
    <property type="evidence" value="ECO:0007669"/>
    <property type="project" value="InterPro"/>
</dbReference>
<dbReference type="GO" id="GO:0001003">
    <property type="term" value="F:RNA polymerase III type 2 promoter sequence-specific DNA binding"/>
    <property type="evidence" value="ECO:0007669"/>
    <property type="project" value="TreeGrafter"/>
</dbReference>
<proteinExistence type="predicted"/>
<name>A0A177B1D3_9BILA</name>
<dbReference type="Proteomes" id="UP000078046">
    <property type="component" value="Unassembled WGS sequence"/>
</dbReference>
<dbReference type="GO" id="GO:0001002">
    <property type="term" value="F:RNA polymerase III type 1 promoter sequence-specific DNA binding"/>
    <property type="evidence" value="ECO:0007669"/>
    <property type="project" value="TreeGrafter"/>
</dbReference>
<organism evidence="2 3">
    <name type="scientific">Intoshia linei</name>
    <dbReference type="NCBI Taxonomy" id="1819745"/>
    <lineage>
        <taxon>Eukaryota</taxon>
        <taxon>Metazoa</taxon>
        <taxon>Spiralia</taxon>
        <taxon>Lophotrochozoa</taxon>
        <taxon>Mesozoa</taxon>
        <taxon>Orthonectida</taxon>
        <taxon>Rhopaluridae</taxon>
        <taxon>Intoshia</taxon>
    </lineage>
</organism>
<evidence type="ECO:0000313" key="3">
    <source>
        <dbReference type="Proteomes" id="UP000078046"/>
    </source>
</evidence>
<evidence type="ECO:0000313" key="2">
    <source>
        <dbReference type="EMBL" id="OAF67920.1"/>
    </source>
</evidence>
<comment type="caution">
    <text evidence="2">The sequence shown here is derived from an EMBL/GenBank/DDBJ whole genome shotgun (WGS) entry which is preliminary data.</text>
</comment>
<keyword evidence="3" id="KW-1185">Reference proteome</keyword>
<protein>
    <recommendedName>
        <fullName evidence="1">Transcription factor IIIC subunit 5 HTH domain-containing protein</fullName>
    </recommendedName>
</protein>
<dbReference type="InterPro" id="IPR019136">
    <property type="entry name" value="TF_IIIC_su-5_HTH"/>
</dbReference>